<dbReference type="Pfam" id="PF12733">
    <property type="entry name" value="Cadherin-like"/>
    <property type="match status" value="1"/>
</dbReference>
<dbReference type="SUPFAM" id="SSF50998">
    <property type="entry name" value="Quinoprotein alcohol dehydrogenase-like"/>
    <property type="match status" value="1"/>
</dbReference>
<evidence type="ECO:0000259" key="4">
    <source>
        <dbReference type="SMART" id="SM00635"/>
    </source>
</evidence>
<keyword evidence="3" id="KW-0732">Signal</keyword>
<keyword evidence="2" id="KW-0472">Membrane</keyword>
<dbReference type="RefSeq" id="WP_226384637.1">
    <property type="nucleotide sequence ID" value="NZ_JADCKA010000002.1"/>
</dbReference>
<keyword evidence="2" id="KW-0812">Transmembrane</keyword>
<dbReference type="SUPFAM" id="SSF49373">
    <property type="entry name" value="Invasin/intimin cell-adhesion fragments"/>
    <property type="match status" value="1"/>
</dbReference>
<dbReference type="SMART" id="SM00635">
    <property type="entry name" value="BID_2"/>
    <property type="match status" value="1"/>
</dbReference>
<feature type="coiled-coil region" evidence="1">
    <location>
        <begin position="975"/>
        <end position="1058"/>
    </location>
</feature>
<sequence>MKMRTKTANKAIAFIVFVAMILSLVPYQAFAYGTKPVDNYGVDTEWYNFRNNQENNGVTETATPTDDATANLKWASKYGSGYSAAPTPPLILDDKLYVGSGNKILEIDKETGEKLRESDAMYGNVGYAMNPVLYAEGKLFVQVGNGVVQAIDLKTLKCLWHTEKIGGQTVSPISYTQVDGKGYIYTGTWGLGERSDGTYFCVAIDDENITTDTENNKGGGKTKATEWTFTPSIDDKALVGTENAQRGFYWAGAYACENYIAVGTDDGTNEGDYTANAVFYTLNPKTGKIIDRIDKIKGDIRTTVVFDNGHLYFSTKGGTLYKVDVDENGNLSNESYIDLGGMTTAAPLVYKNKIYIGVCGPGGQFNPDGGHSFKVVSNEGTLSENSLMYELPIPGYPQAAALLSTAYEDEDFDGDGKADGRVYLYFTYNANPGGIYYTYDTTEATEALDMGKELYIPEEDKQQYCISTICADDEGTLYYKNDSCYLMAVETNPAVISNIEIMADDGTNVLWNKTFDQKSKEYQINTKSTTKKLSVKLTLPDGITAEVNGQAYKENMEVDISDEDNILKITSKLGDYQRTYTINVDKTIDVSTLSLLKVNESNSFSGAEYYMTPEFDSNIKNYTVDLSGVSSPKFYRVWCDTLNPNATISVVGSGENSDNINKINSSTDNDGRVRFNVYLNNSEVTTDVDINVTSEDNTTKTTYHVSLYKGIGVSEVNLDKTKILIDVTDETQKINATISPDDAFTKKITWSVSPTKDACVSVDDEGNISAIKAGTATVTARAINGKNAKCTITVTDKALDVISKIDSLENITLESKADIDIIVAAYDDLNDKQKSRADELGYKESIKEIQDAYDKLVKEKEKEEADKAAAKAATDKINAIGTDITLDSAQAIKDARAAYDGLTSDQKTLISEESLKALESAEIKLAELEFEKTKNDAIDEIESYKVLSDYRTDQQEEIKAIISDAAGDINKAANKDEISAAVKDAKAKMDKLKTDAQLTAEEQAKKAADEVKALIDKIGSVAFNEESRDAINAAKEAYESLNDEAKALVSNLDVLESAQEKYDTIVEKTPVTAKEDKATGISVSTKFMEGAELIVNQAASSDVTAMKKAFEQEGVEIERYISTYDVHIDGGYEGHITLTFDVGNQYDGRIVAIKQMLDNGNIETYTVTVKNGEVSVTVDSLSPFVLALLEKVDIPAGDLDNEVDLSGNTTNISSDKIDTTGNTTATGDERNISDPIALMLLGAAGLIVLLITRKKCNN</sequence>
<evidence type="ECO:0000256" key="1">
    <source>
        <dbReference type="SAM" id="Coils"/>
    </source>
</evidence>
<keyword evidence="1" id="KW-0175">Coiled coil</keyword>
<dbReference type="Gene3D" id="2.60.40.1080">
    <property type="match status" value="1"/>
</dbReference>
<dbReference type="EMBL" id="JADCKA010000002">
    <property type="protein sequence ID" value="MBE5034966.1"/>
    <property type="molecule type" value="Genomic_DNA"/>
</dbReference>
<reference evidence="5 6" key="1">
    <citation type="submission" date="2020-10" db="EMBL/GenBank/DDBJ databases">
        <title>ChiBAC.</title>
        <authorList>
            <person name="Zenner C."/>
            <person name="Hitch T.C.A."/>
            <person name="Clavel T."/>
        </authorList>
    </citation>
    <scope>NUCLEOTIDE SEQUENCE [LARGE SCALE GENOMIC DNA]</scope>
    <source>
        <strain evidence="5 6">DSM 108706</strain>
    </source>
</reference>
<evidence type="ECO:0000313" key="5">
    <source>
        <dbReference type="EMBL" id="MBE5034966.1"/>
    </source>
</evidence>
<dbReference type="InterPro" id="IPR011047">
    <property type="entry name" value="Quinoprotein_ADH-like_sf"/>
</dbReference>
<feature type="signal peptide" evidence="3">
    <location>
        <begin position="1"/>
        <end position="31"/>
    </location>
</feature>
<dbReference type="InterPro" id="IPR008964">
    <property type="entry name" value="Invasin/intimin_cell_adhesion"/>
</dbReference>
<dbReference type="Pfam" id="PF02368">
    <property type="entry name" value="Big_2"/>
    <property type="match status" value="1"/>
</dbReference>
<comment type="caution">
    <text evidence="5">The sequence shown here is derived from an EMBL/GenBank/DDBJ whole genome shotgun (WGS) entry which is preliminary data.</text>
</comment>
<feature type="domain" description="BIG2" evidence="4">
    <location>
        <begin position="712"/>
        <end position="791"/>
    </location>
</feature>
<keyword evidence="6" id="KW-1185">Reference proteome</keyword>
<keyword evidence="2" id="KW-1133">Transmembrane helix</keyword>
<name>A0ABR9QVQ7_9FIRM</name>
<dbReference type="SMART" id="SM00564">
    <property type="entry name" value="PQQ"/>
    <property type="match status" value="4"/>
</dbReference>
<feature type="chain" id="PRO_5045441400" evidence="3">
    <location>
        <begin position="32"/>
        <end position="1258"/>
    </location>
</feature>
<dbReference type="InterPro" id="IPR018391">
    <property type="entry name" value="PQQ_b-propeller_rpt"/>
</dbReference>
<dbReference type="InterPro" id="IPR015943">
    <property type="entry name" value="WD40/YVTN_repeat-like_dom_sf"/>
</dbReference>
<dbReference type="InterPro" id="IPR003343">
    <property type="entry name" value="Big_2"/>
</dbReference>
<dbReference type="InterPro" id="IPR002372">
    <property type="entry name" value="PQQ_rpt_dom"/>
</dbReference>
<dbReference type="Pfam" id="PF13360">
    <property type="entry name" value="PQQ_2"/>
    <property type="match status" value="1"/>
</dbReference>
<dbReference type="PANTHER" id="PTHR34512:SF30">
    <property type="entry name" value="OUTER MEMBRANE PROTEIN ASSEMBLY FACTOR BAMB"/>
    <property type="match status" value="1"/>
</dbReference>
<evidence type="ECO:0000256" key="3">
    <source>
        <dbReference type="SAM" id="SignalP"/>
    </source>
</evidence>
<dbReference type="Proteomes" id="UP001516588">
    <property type="component" value="Unassembled WGS sequence"/>
</dbReference>
<dbReference type="Gene3D" id="2.130.10.10">
    <property type="entry name" value="YVTN repeat-like/Quinoprotein amine dehydrogenase"/>
    <property type="match status" value="1"/>
</dbReference>
<dbReference type="CDD" id="cd06503">
    <property type="entry name" value="ATP-synt_Fo_b"/>
    <property type="match status" value="1"/>
</dbReference>
<gene>
    <name evidence="5" type="ORF">INF20_01575</name>
</gene>
<evidence type="ECO:0000256" key="2">
    <source>
        <dbReference type="SAM" id="Phobius"/>
    </source>
</evidence>
<organism evidence="5 6">
    <name type="scientific">Gallibacter intestinalis</name>
    <dbReference type="NCBI Taxonomy" id="2779356"/>
    <lineage>
        <taxon>Bacteria</taxon>
        <taxon>Bacillati</taxon>
        <taxon>Bacillota</taxon>
        <taxon>Clostridia</taxon>
        <taxon>Eubacteriales</taxon>
        <taxon>Eubacteriaceae</taxon>
        <taxon>Gallibacter</taxon>
    </lineage>
</organism>
<dbReference type="InterPro" id="IPR025883">
    <property type="entry name" value="Cadherin-like_domain"/>
</dbReference>
<protein>
    <submittedName>
        <fullName evidence="5">PQQ-binding-like beta-propeller repeat protein</fullName>
    </submittedName>
</protein>
<accession>A0ABR9QVQ7</accession>
<proteinExistence type="predicted"/>
<dbReference type="PANTHER" id="PTHR34512">
    <property type="entry name" value="CELL SURFACE PROTEIN"/>
    <property type="match status" value="1"/>
</dbReference>
<feature type="transmembrane region" description="Helical" evidence="2">
    <location>
        <begin position="1235"/>
        <end position="1252"/>
    </location>
</feature>
<evidence type="ECO:0000313" key="6">
    <source>
        <dbReference type="Proteomes" id="UP001516588"/>
    </source>
</evidence>
<feature type="coiled-coil region" evidence="1">
    <location>
        <begin position="842"/>
        <end position="873"/>
    </location>
</feature>